<dbReference type="Proteomes" id="UP000002427">
    <property type="component" value="Chromosome"/>
</dbReference>
<dbReference type="GO" id="GO:0051539">
    <property type="term" value="F:4 iron, 4 sulfur cluster binding"/>
    <property type="evidence" value="ECO:0007669"/>
    <property type="project" value="UniProtKB-KW"/>
</dbReference>
<evidence type="ECO:0000313" key="6">
    <source>
        <dbReference type="EMBL" id="ABF14201.1"/>
    </source>
</evidence>
<dbReference type="PANTHER" id="PTHR42859">
    <property type="entry name" value="OXIDOREDUCTASE"/>
    <property type="match status" value="1"/>
</dbReference>
<dbReference type="InterPro" id="IPR010207">
    <property type="entry name" value="Elect_transpt_cplx_RnfB/RsxB"/>
</dbReference>
<name>Q1LU06_BAUCH</name>
<keyword evidence="3" id="KW-0408">Iron</keyword>
<dbReference type="SUPFAM" id="SSF54862">
    <property type="entry name" value="4Fe-4S ferredoxins"/>
    <property type="match status" value="1"/>
</dbReference>
<dbReference type="InterPro" id="IPR050294">
    <property type="entry name" value="RnfB_subfamily"/>
</dbReference>
<evidence type="ECO:0000256" key="2">
    <source>
        <dbReference type="ARBA" id="ARBA00022723"/>
    </source>
</evidence>
<dbReference type="HOGENOM" id="CLU_139698_5_6_6"/>
<dbReference type="RefSeq" id="WP_011520291.1">
    <property type="nucleotide sequence ID" value="NC_007984.1"/>
</dbReference>
<dbReference type="NCBIfam" id="TIGR01944">
    <property type="entry name" value="rnfB"/>
    <property type="match status" value="1"/>
</dbReference>
<keyword evidence="2" id="KW-0479">Metal-binding</keyword>
<feature type="domain" description="4Fe-4S ferredoxin-type" evidence="5">
    <location>
        <begin position="35"/>
        <end position="62"/>
    </location>
</feature>
<organism evidence="6 7">
    <name type="scientific">Baumannia cicadellinicola subsp. Homalodisca coagulata</name>
    <dbReference type="NCBI Taxonomy" id="374463"/>
    <lineage>
        <taxon>Bacteria</taxon>
        <taxon>Pseudomonadati</taxon>
        <taxon>Pseudomonadota</taxon>
        <taxon>Gammaproteobacteria</taxon>
        <taxon>Candidatus Palibaumannia</taxon>
    </lineage>
</organism>
<keyword evidence="1" id="KW-0004">4Fe-4S</keyword>
<evidence type="ECO:0000256" key="3">
    <source>
        <dbReference type="ARBA" id="ARBA00023004"/>
    </source>
</evidence>
<keyword evidence="4" id="KW-0411">Iron-sulfur</keyword>
<dbReference type="PANTHER" id="PTHR42859:SF3">
    <property type="entry name" value="ION-TRANSLOCATING OXIDOREDUCTASE COMPLEX SUBUNIT B"/>
    <property type="match status" value="1"/>
</dbReference>
<dbReference type="PROSITE" id="PS51379">
    <property type="entry name" value="4FE4S_FER_2"/>
    <property type="match status" value="2"/>
</dbReference>
<gene>
    <name evidence="6" type="primary">rnfB</name>
    <name evidence="6" type="ordered locus">BCI_0080</name>
</gene>
<keyword evidence="7" id="KW-1185">Reference proteome</keyword>
<dbReference type="KEGG" id="bci:BCI_0080"/>
<dbReference type="Pfam" id="PF14697">
    <property type="entry name" value="Fer4_21"/>
    <property type="match status" value="1"/>
</dbReference>
<dbReference type="EMBL" id="CP000238">
    <property type="protein sequence ID" value="ABF14201.1"/>
    <property type="molecule type" value="Genomic_DNA"/>
</dbReference>
<evidence type="ECO:0000256" key="1">
    <source>
        <dbReference type="ARBA" id="ARBA00022485"/>
    </source>
</evidence>
<proteinExistence type="predicted"/>
<evidence type="ECO:0000256" key="4">
    <source>
        <dbReference type="ARBA" id="ARBA00023014"/>
    </source>
</evidence>
<dbReference type="GO" id="GO:0046872">
    <property type="term" value="F:metal ion binding"/>
    <property type="evidence" value="ECO:0007669"/>
    <property type="project" value="UniProtKB-KW"/>
</dbReference>
<reference evidence="6 7" key="1">
    <citation type="journal article" date="2006" name="PLoS Biol.">
        <title>Metabolic complementarity and genomics of the dual bacterial symbiosis of sharpshooters.</title>
        <authorList>
            <person name="Wu D."/>
            <person name="Daugherty S.C."/>
            <person name="Van Aken S.E."/>
            <person name="Pai G.H."/>
            <person name="Watkins K.L."/>
            <person name="Khouri H."/>
            <person name="Tallon L.J."/>
            <person name="Zaborsky J.M."/>
            <person name="Dunbar H.E."/>
            <person name="Tran P.L."/>
            <person name="Moran N.A."/>
            <person name="Eisen J.A."/>
        </authorList>
    </citation>
    <scope>NUCLEOTIDE SEQUENCE [LARGE SCALE GENOMIC DNA]</scope>
    <source>
        <strain evidence="6">Hc</strain>
    </source>
</reference>
<dbReference type="Gene3D" id="3.30.70.20">
    <property type="match status" value="1"/>
</dbReference>
<feature type="domain" description="4Fe-4S ferredoxin-type" evidence="5">
    <location>
        <begin position="5"/>
        <end position="34"/>
    </location>
</feature>
<dbReference type="AlphaFoldDB" id="Q1LU06"/>
<dbReference type="OrthoDB" id="9789936at2"/>
<evidence type="ECO:0000259" key="5">
    <source>
        <dbReference type="PROSITE" id="PS51379"/>
    </source>
</evidence>
<sequence>MNKKPVAWINEIECIGCAKCSQVCPVSAIIGTRRMVHTVLQDICTGCARCISPCPTNCILII</sequence>
<evidence type="ECO:0000313" key="7">
    <source>
        <dbReference type="Proteomes" id="UP000002427"/>
    </source>
</evidence>
<dbReference type="PROSITE" id="PS00198">
    <property type="entry name" value="4FE4S_FER_1"/>
    <property type="match status" value="2"/>
</dbReference>
<dbReference type="InterPro" id="IPR017900">
    <property type="entry name" value="4Fe4S_Fe_S_CS"/>
</dbReference>
<dbReference type="STRING" id="374463.BCI_0080"/>
<protein>
    <submittedName>
        <fullName evidence="6">Ferredoxin II, 4Fe-4S bacterial type</fullName>
    </submittedName>
</protein>
<dbReference type="InterPro" id="IPR017896">
    <property type="entry name" value="4Fe4S_Fe-S-bd"/>
</dbReference>
<dbReference type="GO" id="GO:0009055">
    <property type="term" value="F:electron transfer activity"/>
    <property type="evidence" value="ECO:0007669"/>
    <property type="project" value="InterPro"/>
</dbReference>
<accession>Q1LU06</accession>